<reference evidence="2 3" key="1">
    <citation type="submission" date="2020-08" db="EMBL/GenBank/DDBJ databases">
        <title>Functional genomics of gut bacteria from endangered species of beetles.</title>
        <authorList>
            <person name="Carlos-Shanley C."/>
        </authorList>
    </citation>
    <scope>NUCLEOTIDE SEQUENCE [LARGE SCALE GENOMIC DNA]</scope>
    <source>
        <strain evidence="2 3">S00198</strain>
    </source>
</reference>
<dbReference type="Pfam" id="PF12679">
    <property type="entry name" value="ABC2_membrane_2"/>
    <property type="match status" value="1"/>
</dbReference>
<feature type="transmembrane region" description="Helical" evidence="1">
    <location>
        <begin position="209"/>
        <end position="234"/>
    </location>
</feature>
<dbReference type="GO" id="GO:0140359">
    <property type="term" value="F:ABC-type transporter activity"/>
    <property type="evidence" value="ECO:0007669"/>
    <property type="project" value="InterPro"/>
</dbReference>
<comment type="caution">
    <text evidence="2">The sequence shown here is derived from an EMBL/GenBank/DDBJ whole genome shotgun (WGS) entry which is preliminary data.</text>
</comment>
<keyword evidence="3" id="KW-1185">Reference proteome</keyword>
<proteinExistence type="predicted"/>
<gene>
    <name evidence="2" type="ORF">HNP48_006545</name>
</gene>
<evidence type="ECO:0000256" key="1">
    <source>
        <dbReference type="SAM" id="Phobius"/>
    </source>
</evidence>
<dbReference type="Pfam" id="PF12040">
    <property type="entry name" value="DUF3526"/>
    <property type="match status" value="1"/>
</dbReference>
<protein>
    <submittedName>
        <fullName evidence="2">ABC-2 type transport system permease protein</fullName>
    </submittedName>
</protein>
<dbReference type="Proteomes" id="UP000575083">
    <property type="component" value="Unassembled WGS sequence"/>
</dbReference>
<name>A0A7X0UD90_9BURK</name>
<accession>A0A7X0UD90</accession>
<dbReference type="PANTHER" id="PTHR43471">
    <property type="entry name" value="ABC TRANSPORTER PERMEASE"/>
    <property type="match status" value="1"/>
</dbReference>
<keyword evidence="1" id="KW-1133">Transmembrane helix</keyword>
<feature type="transmembrane region" description="Helical" evidence="1">
    <location>
        <begin position="179"/>
        <end position="203"/>
    </location>
</feature>
<dbReference type="EMBL" id="JACHLK010000023">
    <property type="protein sequence ID" value="MBB6563819.1"/>
    <property type="molecule type" value="Genomic_DNA"/>
</dbReference>
<feature type="transmembrane region" description="Helical" evidence="1">
    <location>
        <begin position="241"/>
        <end position="260"/>
    </location>
</feature>
<evidence type="ECO:0000313" key="3">
    <source>
        <dbReference type="Proteomes" id="UP000575083"/>
    </source>
</evidence>
<dbReference type="AlphaFoldDB" id="A0A7X0UD90"/>
<keyword evidence="1" id="KW-0812">Transmembrane</keyword>
<dbReference type="RefSeq" id="WP_184865218.1">
    <property type="nucleotide sequence ID" value="NZ_JACHLK010000023.1"/>
</dbReference>
<dbReference type="PANTHER" id="PTHR43471:SF1">
    <property type="entry name" value="ABC TRANSPORTER PERMEASE PROTEIN NOSY-RELATED"/>
    <property type="match status" value="1"/>
</dbReference>
<dbReference type="InterPro" id="IPR021913">
    <property type="entry name" value="DUF3526"/>
</dbReference>
<keyword evidence="1" id="KW-0472">Membrane</keyword>
<feature type="transmembrane region" description="Helical" evidence="1">
    <location>
        <begin position="446"/>
        <end position="466"/>
    </location>
</feature>
<feature type="transmembrane region" description="Helical" evidence="1">
    <location>
        <begin position="133"/>
        <end position="152"/>
    </location>
</feature>
<organism evidence="2 3">
    <name type="scientific">Acidovorax soli</name>
    <dbReference type="NCBI Taxonomy" id="592050"/>
    <lineage>
        <taxon>Bacteria</taxon>
        <taxon>Pseudomonadati</taxon>
        <taxon>Pseudomonadota</taxon>
        <taxon>Betaproteobacteria</taxon>
        <taxon>Burkholderiales</taxon>
        <taxon>Comamonadaceae</taxon>
        <taxon>Acidovorax</taxon>
    </lineage>
</organism>
<sequence>MSGSPVSRIAREEWRLLLRDRVALLGLALLTLLALAASATAWESWRAADAQRARYQAQANQEFEAQPDRHPHRMVHYGHFVFRPLNPLAAFDAGIDAYTGHTLFLEGHRQNSANFGDVRQSSLLLRFGQLTPAFVLQVLAPLLLVFLGHAALARERESGTLRILLAQGVRPGQIVRGKLLALAGAALLALLPAALGLALMGAGAQPVQALALLAGYAAWLLLWAALVVGLSALFTRRRDALLCLLAVWTVAVILVPRLAADTAAAAHVLPTRLESDIAVARDLAALGDSHNPDDPYFADFRKKVLAQYGVARVEDLPVNYKGLLGIEGERMTSELFNRYAQQSFDLQGRQSGFMDAAGIASPLLALRRISMALAGTDLASYRRFLEQGEHYRYTLIQSLNQLQAEKITYADDRNPNRQNRVDRTHWHDVAHFAYQPAAPATVLRSVLPAAATLGAWLVALLALLAWGAHMLRRAPR</sequence>
<evidence type="ECO:0000313" key="2">
    <source>
        <dbReference type="EMBL" id="MBB6563819.1"/>
    </source>
</evidence>
<dbReference type="GO" id="GO:0005886">
    <property type="term" value="C:plasma membrane"/>
    <property type="evidence" value="ECO:0007669"/>
    <property type="project" value="UniProtKB-SubCell"/>
</dbReference>